<dbReference type="AlphaFoldDB" id="A0A8D4VP12"/>
<keyword evidence="5" id="KW-0677">Repeat</keyword>
<feature type="domain" description="Lipoyl-binding" evidence="12">
    <location>
        <begin position="3"/>
        <end position="77"/>
    </location>
</feature>
<dbReference type="PROSITE" id="PS00189">
    <property type="entry name" value="LIPOYL"/>
    <property type="match status" value="1"/>
</dbReference>
<dbReference type="RefSeq" id="WP_221048192.1">
    <property type="nucleotide sequence ID" value="NZ_AP019782.1"/>
</dbReference>
<evidence type="ECO:0000256" key="11">
    <source>
        <dbReference type="SAM" id="MobiDB-lite"/>
    </source>
</evidence>
<dbReference type="Proteomes" id="UP000824988">
    <property type="component" value="Chromosome"/>
</dbReference>
<comment type="subunit">
    <text evidence="3">Forms a 24-polypeptide structural core with octahedral symmetry.</text>
</comment>
<dbReference type="GO" id="GO:0005737">
    <property type="term" value="C:cytoplasm"/>
    <property type="evidence" value="ECO:0007669"/>
    <property type="project" value="TreeGrafter"/>
</dbReference>
<dbReference type="KEGG" id="moz:MoryE10_06530"/>
<accession>A0A8D4VP12</accession>
<evidence type="ECO:0000256" key="10">
    <source>
        <dbReference type="RuleBase" id="RU003423"/>
    </source>
</evidence>
<comment type="catalytic activity">
    <reaction evidence="9">
        <text>N(6)-[(R)-dihydrolipoyl]-L-lysyl-[protein] + acetyl-CoA = N(6)-[(R)-S(8)-acetyldihydrolipoyl]-L-lysyl-[protein] + CoA</text>
        <dbReference type="Rhea" id="RHEA:17017"/>
        <dbReference type="Rhea" id="RHEA-COMP:10475"/>
        <dbReference type="Rhea" id="RHEA-COMP:10478"/>
        <dbReference type="ChEBI" id="CHEBI:57287"/>
        <dbReference type="ChEBI" id="CHEBI:57288"/>
        <dbReference type="ChEBI" id="CHEBI:83100"/>
        <dbReference type="ChEBI" id="CHEBI:83111"/>
        <dbReference type="EC" id="2.3.1.12"/>
    </reaction>
</comment>
<evidence type="ECO:0000259" key="12">
    <source>
        <dbReference type="PROSITE" id="PS50968"/>
    </source>
</evidence>
<keyword evidence="4 10" id="KW-0808">Transferase</keyword>
<dbReference type="Pfam" id="PF02817">
    <property type="entry name" value="E3_binding"/>
    <property type="match status" value="1"/>
</dbReference>
<gene>
    <name evidence="14" type="primary">pdhB</name>
    <name evidence="14" type="ORF">MoryE10_06530</name>
</gene>
<keyword evidence="15" id="KW-1185">Reference proteome</keyword>
<comment type="cofactor">
    <cofactor evidence="1 10">
        <name>(R)-lipoate</name>
        <dbReference type="ChEBI" id="CHEBI:83088"/>
    </cofactor>
</comment>
<dbReference type="FunFam" id="2.40.50.100:FF:000009">
    <property type="entry name" value="Acetyltransferase component of pyruvate dehydrogenase complex"/>
    <property type="match status" value="1"/>
</dbReference>
<dbReference type="GO" id="GO:0031405">
    <property type="term" value="F:lipoic acid binding"/>
    <property type="evidence" value="ECO:0007669"/>
    <property type="project" value="TreeGrafter"/>
</dbReference>
<evidence type="ECO:0000313" key="14">
    <source>
        <dbReference type="EMBL" id="BBL70047.1"/>
    </source>
</evidence>
<evidence type="ECO:0000256" key="9">
    <source>
        <dbReference type="ARBA" id="ARBA00048370"/>
    </source>
</evidence>
<feature type="domain" description="Peripheral subunit-binding (PSBD)" evidence="13">
    <location>
        <begin position="139"/>
        <end position="176"/>
    </location>
</feature>
<name>A0A8D4VP12_9GAMM</name>
<evidence type="ECO:0000256" key="1">
    <source>
        <dbReference type="ARBA" id="ARBA00001938"/>
    </source>
</evidence>
<dbReference type="PANTHER" id="PTHR43178:SF2">
    <property type="entry name" value="DIHYDROLIPOYLLYSINE-RESIDUE ACETYLTRANSFERASE COMPONENT OF PYRUVATE DEHYDROGENASE COMPLEX"/>
    <property type="match status" value="1"/>
</dbReference>
<dbReference type="Pfam" id="PF00198">
    <property type="entry name" value="2-oxoacid_dh"/>
    <property type="match status" value="1"/>
</dbReference>
<dbReference type="InterPro" id="IPR003016">
    <property type="entry name" value="2-oxoA_DH_lipoyl-BS"/>
</dbReference>
<keyword evidence="14" id="KW-0670">Pyruvate</keyword>
<evidence type="ECO:0000256" key="4">
    <source>
        <dbReference type="ARBA" id="ARBA00022679"/>
    </source>
</evidence>
<evidence type="ECO:0000256" key="6">
    <source>
        <dbReference type="ARBA" id="ARBA00022823"/>
    </source>
</evidence>
<dbReference type="PROSITE" id="PS51826">
    <property type="entry name" value="PSBD"/>
    <property type="match status" value="1"/>
</dbReference>
<feature type="region of interest" description="Disordered" evidence="11">
    <location>
        <begin position="82"/>
        <end position="138"/>
    </location>
</feature>
<feature type="compositionally biased region" description="Low complexity" evidence="11">
    <location>
        <begin position="103"/>
        <end position="122"/>
    </location>
</feature>
<reference evidence="14" key="1">
    <citation type="submission" date="2019-06" db="EMBL/GenBank/DDBJ databases">
        <title>Complete genome sequence of Methylogaea oryzae strain JCM16910.</title>
        <authorList>
            <person name="Asakawa S."/>
        </authorList>
    </citation>
    <scope>NUCLEOTIDE SEQUENCE</scope>
    <source>
        <strain evidence="14">E10</strain>
    </source>
</reference>
<evidence type="ECO:0000256" key="5">
    <source>
        <dbReference type="ARBA" id="ARBA00022737"/>
    </source>
</evidence>
<dbReference type="InterPro" id="IPR000089">
    <property type="entry name" value="Biotin_lipoyl"/>
</dbReference>
<evidence type="ECO:0000256" key="3">
    <source>
        <dbReference type="ARBA" id="ARBA00011484"/>
    </source>
</evidence>
<comment type="similarity">
    <text evidence="2 10">Belongs to the 2-oxoacid dehydrogenase family.</text>
</comment>
<dbReference type="EMBL" id="AP019782">
    <property type="protein sequence ID" value="BBL70047.1"/>
    <property type="molecule type" value="Genomic_DNA"/>
</dbReference>
<dbReference type="InterPro" id="IPR004167">
    <property type="entry name" value="PSBD"/>
</dbReference>
<dbReference type="EC" id="2.3.1.-" evidence="10"/>
<comment type="function">
    <text evidence="8">The pyruvate dehydrogenase complex catalyzes the overall conversion of pyruvate to acetyl-CoA and CO(2). It contains multiple copies of three enzymatic components: pyruvate dehydrogenase (E1), dihydrolipoamide acetyltransferase (E2) and lipoamide dehydrogenase (E3).</text>
</comment>
<keyword evidence="7 10" id="KW-0012">Acyltransferase</keyword>
<organism evidence="14 15">
    <name type="scientific">Methylogaea oryzae</name>
    <dbReference type="NCBI Taxonomy" id="1295382"/>
    <lineage>
        <taxon>Bacteria</taxon>
        <taxon>Pseudomonadati</taxon>
        <taxon>Pseudomonadota</taxon>
        <taxon>Gammaproteobacteria</taxon>
        <taxon>Methylococcales</taxon>
        <taxon>Methylococcaceae</taxon>
        <taxon>Methylogaea</taxon>
    </lineage>
</organism>
<dbReference type="CDD" id="cd06849">
    <property type="entry name" value="lipoyl_domain"/>
    <property type="match status" value="1"/>
</dbReference>
<evidence type="ECO:0000256" key="8">
    <source>
        <dbReference type="ARBA" id="ARBA00025211"/>
    </source>
</evidence>
<dbReference type="FunFam" id="3.30.559.10:FF:000004">
    <property type="entry name" value="Acetyltransferase component of pyruvate dehydrogenase complex"/>
    <property type="match status" value="1"/>
</dbReference>
<evidence type="ECO:0000259" key="13">
    <source>
        <dbReference type="PROSITE" id="PS51826"/>
    </source>
</evidence>
<evidence type="ECO:0000256" key="7">
    <source>
        <dbReference type="ARBA" id="ARBA00023315"/>
    </source>
</evidence>
<protein>
    <recommendedName>
        <fullName evidence="10">Dihydrolipoamide acetyltransferase component of pyruvate dehydrogenase complex</fullName>
        <ecNumber evidence="10">2.3.1.-</ecNumber>
    </recommendedName>
</protein>
<dbReference type="InterPro" id="IPR050743">
    <property type="entry name" value="2-oxoacid_DH_E2_comp"/>
</dbReference>
<evidence type="ECO:0000256" key="2">
    <source>
        <dbReference type="ARBA" id="ARBA00007317"/>
    </source>
</evidence>
<evidence type="ECO:0000313" key="15">
    <source>
        <dbReference type="Proteomes" id="UP000824988"/>
    </source>
</evidence>
<dbReference type="GO" id="GO:0006086">
    <property type="term" value="P:pyruvate decarboxylation to acetyl-CoA"/>
    <property type="evidence" value="ECO:0007669"/>
    <property type="project" value="TreeGrafter"/>
</dbReference>
<dbReference type="PROSITE" id="PS50968">
    <property type="entry name" value="BIOTINYL_LIPOYL"/>
    <property type="match status" value="1"/>
</dbReference>
<keyword evidence="6 10" id="KW-0450">Lipoyl</keyword>
<dbReference type="InterPro" id="IPR001078">
    <property type="entry name" value="2-oxoacid_DH_actylTfrase"/>
</dbReference>
<dbReference type="PANTHER" id="PTHR43178">
    <property type="entry name" value="DIHYDROLIPOAMIDE ACETYLTRANSFERASE COMPONENT OF PYRUVATE DEHYDROGENASE COMPLEX"/>
    <property type="match status" value="1"/>
</dbReference>
<dbReference type="Pfam" id="PF00364">
    <property type="entry name" value="Biotin_lipoyl"/>
    <property type="match status" value="1"/>
</dbReference>
<proteinExistence type="inferred from homology"/>
<dbReference type="GO" id="GO:0004742">
    <property type="term" value="F:dihydrolipoyllysine-residue acetyltransferase activity"/>
    <property type="evidence" value="ECO:0007669"/>
    <property type="project" value="UniProtKB-EC"/>
</dbReference>
<sequence length="429" mass="45515">MTEQLIRVPSVGDSKPMEIIEVLVKPGDRVEVDQSLITLESDKASMEVPCPMAGVVVAMQVKQGDKVSEGAPILTLQVAEEGAAPAAEEAKPAPASPPPAPAAPAAAAAAPVQTSAPVATPAAPAPVPAAPSSAQGLPHASPAVRRFARELGADVAQITGTGPKGRILKEDVQAYIKARLQQPAGGIAVASMPSIDFSAFGPVELHQQTRIQKLSAAYLQRAWQTIPHVTHHDEADVTDLEAFRVSLKDEAAKKGVKLTLLPFVAEAVVAALKEFPQFNASLDGDNLVLKRYYNIGMAVDTEEGLVVPVLRDADKMRTLEIGAAMADLSERARKRQLKRQEIEGGSFTLSSLGGVGGRFFTPIINAPEVAILGLCRTQLTPVYRKGQLEPRLLLPLSLSYDHRVIDGAVAARFVNHVKASLADIRRLLL</sequence>